<feature type="domain" description="Peptide methionine sulphoxide reductase MsrA" evidence="5">
    <location>
        <begin position="17"/>
        <end position="166"/>
    </location>
</feature>
<comment type="similarity">
    <text evidence="4">Belongs to the MsrA Met sulfoxide reductase family.</text>
</comment>
<comment type="function">
    <text evidence="4">Has an important function as a repair enzyme for proteins that have been inactivated by oxidation. Catalyzes the reversible oxidation-reduction of methionine sulfoxide in proteins to methionine.</text>
</comment>
<dbReference type="EMBL" id="CP010070">
    <property type="protein sequence ID" value="AIZ56091.1"/>
    <property type="molecule type" value="Genomic_DNA"/>
</dbReference>
<dbReference type="GO" id="GO:0033744">
    <property type="term" value="F:L-methionine:thioredoxin-disulfide S-oxidoreductase activity"/>
    <property type="evidence" value="ECO:0007669"/>
    <property type="project" value="RHEA"/>
</dbReference>
<dbReference type="InterPro" id="IPR002569">
    <property type="entry name" value="Met_Sox_Rdtase_MsrA_dom"/>
</dbReference>
<comment type="catalytic activity">
    <reaction evidence="2 4">
        <text>L-methionyl-[protein] + [thioredoxin]-disulfide + H2O = L-methionyl-(S)-S-oxide-[protein] + [thioredoxin]-dithiol</text>
        <dbReference type="Rhea" id="RHEA:14217"/>
        <dbReference type="Rhea" id="RHEA-COMP:10698"/>
        <dbReference type="Rhea" id="RHEA-COMP:10700"/>
        <dbReference type="Rhea" id="RHEA-COMP:12313"/>
        <dbReference type="Rhea" id="RHEA-COMP:12315"/>
        <dbReference type="ChEBI" id="CHEBI:15377"/>
        <dbReference type="ChEBI" id="CHEBI:16044"/>
        <dbReference type="ChEBI" id="CHEBI:29950"/>
        <dbReference type="ChEBI" id="CHEBI:44120"/>
        <dbReference type="ChEBI" id="CHEBI:50058"/>
        <dbReference type="EC" id="1.8.4.11"/>
    </reaction>
</comment>
<dbReference type="SUPFAM" id="SSF55068">
    <property type="entry name" value="Peptide methionine sulfoxide reductase"/>
    <property type="match status" value="1"/>
</dbReference>
<dbReference type="EC" id="1.8.4.11" evidence="4"/>
<dbReference type="Gene3D" id="3.30.1060.10">
    <property type="entry name" value="Peptide methionine sulphoxide reductase MsrA"/>
    <property type="match status" value="1"/>
</dbReference>
<reference evidence="6 7" key="1">
    <citation type="journal article" date="2014" name="Appl. Environ. Microbiol.">
        <title>Comparative Genome Analysis of 'Candidatus Methanoplasma termitum' Indicates a New Mode of Energy Metabolism in the Seventh Order of Methanogens.</title>
        <authorList>
            <person name="Lang K."/>
            <person name="Schuldes J."/>
            <person name="Klingl A."/>
            <person name="Poehlein A."/>
            <person name="Daniel R."/>
            <person name="Brune A."/>
        </authorList>
    </citation>
    <scope>NUCLEOTIDE SEQUENCE [LARGE SCALE GENOMIC DNA]</scope>
    <source>
        <strain evidence="7">Mpt1</strain>
    </source>
</reference>
<dbReference type="STRING" id="1577791.Mpt1_c01910"/>
<dbReference type="NCBIfam" id="TIGR00401">
    <property type="entry name" value="msrA"/>
    <property type="match status" value="1"/>
</dbReference>
<dbReference type="PANTHER" id="PTHR42799">
    <property type="entry name" value="MITOCHONDRIAL PEPTIDE METHIONINE SULFOXIDE REDUCTASE"/>
    <property type="match status" value="1"/>
</dbReference>
<gene>
    <name evidence="4 6" type="primary">msrA</name>
    <name evidence="6" type="ORF">Mpt1_c01910</name>
</gene>
<evidence type="ECO:0000313" key="7">
    <source>
        <dbReference type="Proteomes" id="UP000030787"/>
    </source>
</evidence>
<dbReference type="PANTHER" id="PTHR42799:SF2">
    <property type="entry name" value="MITOCHONDRIAL PEPTIDE METHIONINE SULFOXIDE REDUCTASE"/>
    <property type="match status" value="1"/>
</dbReference>
<dbReference type="AlphaFoldDB" id="A0A0A7LF39"/>
<keyword evidence="7" id="KW-1185">Reference proteome</keyword>
<protein>
    <recommendedName>
        <fullName evidence="4">Peptide methionine sulfoxide reductase MsrA</fullName>
        <shortName evidence="4">Protein-methionine-S-oxide reductase</shortName>
        <ecNumber evidence="4">1.8.4.11</ecNumber>
    </recommendedName>
    <alternativeName>
        <fullName evidence="4">Peptide-methionine (S)-S-oxide reductase</fullName>
        <shortName evidence="4">Peptide Met(O) reductase</shortName>
    </alternativeName>
</protein>
<dbReference type="GO" id="GO:0034599">
    <property type="term" value="P:cellular response to oxidative stress"/>
    <property type="evidence" value="ECO:0007669"/>
    <property type="project" value="TreeGrafter"/>
</dbReference>
<dbReference type="HAMAP" id="MF_01401">
    <property type="entry name" value="MsrA"/>
    <property type="match status" value="1"/>
</dbReference>
<evidence type="ECO:0000259" key="5">
    <source>
        <dbReference type="Pfam" id="PF01625"/>
    </source>
</evidence>
<evidence type="ECO:0000256" key="1">
    <source>
        <dbReference type="ARBA" id="ARBA00023002"/>
    </source>
</evidence>
<proteinExistence type="inferred from homology"/>
<dbReference type="KEGG" id="mear:Mpt1_c01910"/>
<dbReference type="GO" id="GO:0005737">
    <property type="term" value="C:cytoplasm"/>
    <property type="evidence" value="ECO:0007669"/>
    <property type="project" value="TreeGrafter"/>
</dbReference>
<comment type="catalytic activity">
    <reaction evidence="3 4">
        <text>[thioredoxin]-disulfide + L-methionine + H2O = L-methionine (S)-S-oxide + [thioredoxin]-dithiol</text>
        <dbReference type="Rhea" id="RHEA:19993"/>
        <dbReference type="Rhea" id="RHEA-COMP:10698"/>
        <dbReference type="Rhea" id="RHEA-COMP:10700"/>
        <dbReference type="ChEBI" id="CHEBI:15377"/>
        <dbReference type="ChEBI" id="CHEBI:29950"/>
        <dbReference type="ChEBI" id="CHEBI:50058"/>
        <dbReference type="ChEBI" id="CHEBI:57844"/>
        <dbReference type="ChEBI" id="CHEBI:58772"/>
        <dbReference type="EC" id="1.8.4.11"/>
    </reaction>
</comment>
<organism evidence="6 7">
    <name type="scientific">Candidatus Methanoplasma termitum</name>
    <dbReference type="NCBI Taxonomy" id="1577791"/>
    <lineage>
        <taxon>Archaea</taxon>
        <taxon>Methanobacteriati</taxon>
        <taxon>Thermoplasmatota</taxon>
        <taxon>Thermoplasmata</taxon>
        <taxon>Methanomassiliicoccales</taxon>
        <taxon>Methanomassiliicoccaceae</taxon>
        <taxon>Candidatus Methanoplasma</taxon>
    </lineage>
</organism>
<dbReference type="InterPro" id="IPR036509">
    <property type="entry name" value="Met_Sox_Rdtase_MsrA_sf"/>
</dbReference>
<dbReference type="GO" id="GO:0008113">
    <property type="term" value="F:peptide-methionine (S)-S-oxide reductase activity"/>
    <property type="evidence" value="ECO:0007669"/>
    <property type="project" value="UniProtKB-UniRule"/>
</dbReference>
<name>A0A0A7LF39_9ARCH</name>
<dbReference type="Pfam" id="PF01625">
    <property type="entry name" value="PMSR"/>
    <property type="match status" value="1"/>
</dbReference>
<evidence type="ECO:0000256" key="2">
    <source>
        <dbReference type="ARBA" id="ARBA00047806"/>
    </source>
</evidence>
<dbReference type="HOGENOM" id="CLU_031040_10_2_2"/>
<keyword evidence="1 4" id="KW-0560">Oxidoreductase</keyword>
<sequence length="182" mass="20799">MLVSHAKNTAPCDGSAIYLAGGCFWGLEKVLSMIPGVIDTECGYANGYPLFIPDYMTVCSGKFGYCEAVRVCYDPALVKLERILDVFFLVIDPTLLNRQGNDRGIQYRTGIYWVDDGAEKIVTSYVESERKKHEEFYTEIGPLENFFDAEPYHQDYLDKNPDGYCHISKEEMEHIRKMFSDN</sequence>
<evidence type="ECO:0000256" key="3">
    <source>
        <dbReference type="ARBA" id="ARBA00048782"/>
    </source>
</evidence>
<evidence type="ECO:0000313" key="6">
    <source>
        <dbReference type="EMBL" id="AIZ56091.1"/>
    </source>
</evidence>
<evidence type="ECO:0000256" key="4">
    <source>
        <dbReference type="HAMAP-Rule" id="MF_01401"/>
    </source>
</evidence>
<dbReference type="Proteomes" id="UP000030787">
    <property type="component" value="Chromosome"/>
</dbReference>
<feature type="active site" evidence="4">
    <location>
        <position position="23"/>
    </location>
</feature>
<dbReference type="InterPro" id="IPR050162">
    <property type="entry name" value="MsrA_MetSO_reductase"/>
</dbReference>
<accession>A0A0A7LF39</accession>